<evidence type="ECO:0000313" key="5">
    <source>
        <dbReference type="Proteomes" id="UP000245762"/>
    </source>
</evidence>
<sequence length="530" mass="58555">MGKKDLEQLFKETFKEFHEVPDEKVWKSIEDSLDKKRKKKRVVPIWWRLGGVAALLAVLFYVINPFDGANNDAEIIITNSEENTVPSQNESIIKESEKSDQELRLNNEENLVESSNENGSGDVEDSATQAEESAESSIIKNQSIKTQEQQVTSNTTQKGEVLKKKQSLKNYLTQENESNVAKSADQNVALVDAEVVKTQKENSEQSDIVGLSEEKKSNAIAAMGKENNNNVQSSDKTQKEVLQEEKVLESITEENAVAQNEEENEKRSIFEVIKEQEEEVVAENTSEKWSIGPSVAPVYFNATGEGSPIHSNFASNSKSGNVNLSYGLTVAYNVGKRLKVRSGVHRVDFGYDTNEVLFSSSLEGSTNELIDNISYSQTSRNLVLQSKNSTPQAATNNDALFELAANESPALDGKMVQQLGYIEVPLELDYALVDKKFGINLIGGISSLFLVDNSVLLESEGLVTEVGEANNANSVNFSTNVGIGLNYEFSPKMHLNLEPVFKYQLNTFSETAGAFRPFSVGVYSGVTFKF</sequence>
<feature type="compositionally biased region" description="Polar residues" evidence="2">
    <location>
        <begin position="82"/>
        <end position="91"/>
    </location>
</feature>
<dbReference type="AlphaFoldDB" id="A0A316L1U0"/>
<comment type="caution">
    <text evidence="4">The sequence shown here is derived from an EMBL/GenBank/DDBJ whole genome shotgun (WGS) entry which is preliminary data.</text>
</comment>
<evidence type="ECO:0000256" key="3">
    <source>
        <dbReference type="SAM" id="Phobius"/>
    </source>
</evidence>
<protein>
    <submittedName>
        <fullName evidence="4">Uncharacterized protein</fullName>
    </submittedName>
</protein>
<dbReference type="Proteomes" id="UP000245762">
    <property type="component" value="Unassembled WGS sequence"/>
</dbReference>
<gene>
    <name evidence="4" type="ORF">DKG77_02880</name>
</gene>
<feature type="region of interest" description="Disordered" evidence="2">
    <location>
        <begin position="82"/>
        <end position="160"/>
    </location>
</feature>
<reference evidence="4 5" key="1">
    <citation type="submission" date="2018-05" db="EMBL/GenBank/DDBJ databases">
        <title>Complete genome sequence of Flagellimonas aquimarina ECD12 isolated from seaweed Ecklonia cava.</title>
        <authorList>
            <person name="Choi S."/>
            <person name="Seong C."/>
        </authorList>
    </citation>
    <scope>NUCLEOTIDE SEQUENCE [LARGE SCALE GENOMIC DNA]</scope>
    <source>
        <strain evidence="4 5">ECD12</strain>
    </source>
</reference>
<feature type="coiled-coil region" evidence="1">
    <location>
        <begin position="241"/>
        <end position="279"/>
    </location>
</feature>
<feature type="compositionally biased region" description="Polar residues" evidence="2">
    <location>
        <begin position="138"/>
        <end position="158"/>
    </location>
</feature>
<feature type="compositionally biased region" description="Low complexity" evidence="2">
    <location>
        <begin position="108"/>
        <end position="137"/>
    </location>
</feature>
<feature type="compositionally biased region" description="Basic and acidic residues" evidence="2">
    <location>
        <begin position="92"/>
        <end position="107"/>
    </location>
</feature>
<accession>A0A316L1U0</accession>
<dbReference type="EMBL" id="QGEG01000001">
    <property type="protein sequence ID" value="PWL39791.1"/>
    <property type="molecule type" value="Genomic_DNA"/>
</dbReference>
<evidence type="ECO:0000313" key="4">
    <source>
        <dbReference type="EMBL" id="PWL39791.1"/>
    </source>
</evidence>
<keyword evidence="3" id="KW-0472">Membrane</keyword>
<keyword evidence="5" id="KW-1185">Reference proteome</keyword>
<proteinExistence type="predicted"/>
<keyword evidence="3" id="KW-1133">Transmembrane helix</keyword>
<evidence type="ECO:0000256" key="1">
    <source>
        <dbReference type="SAM" id="Coils"/>
    </source>
</evidence>
<keyword evidence="1" id="KW-0175">Coiled coil</keyword>
<name>A0A316L1U0_9FLAO</name>
<keyword evidence="3" id="KW-0812">Transmembrane</keyword>
<evidence type="ECO:0000256" key="2">
    <source>
        <dbReference type="SAM" id="MobiDB-lite"/>
    </source>
</evidence>
<organism evidence="4 5">
    <name type="scientific">Flagellimonas aquimarina</name>
    <dbReference type="NCBI Taxonomy" id="2201895"/>
    <lineage>
        <taxon>Bacteria</taxon>
        <taxon>Pseudomonadati</taxon>
        <taxon>Bacteroidota</taxon>
        <taxon>Flavobacteriia</taxon>
        <taxon>Flavobacteriales</taxon>
        <taxon>Flavobacteriaceae</taxon>
        <taxon>Flagellimonas</taxon>
    </lineage>
</organism>
<dbReference type="RefSeq" id="WP_109660007.1">
    <property type="nucleotide sequence ID" value="NZ_QGEG01000001.1"/>
</dbReference>
<feature type="transmembrane region" description="Helical" evidence="3">
    <location>
        <begin position="45"/>
        <end position="63"/>
    </location>
</feature>
<dbReference type="OrthoDB" id="1113942at2"/>